<evidence type="ECO:0000259" key="2">
    <source>
        <dbReference type="Pfam" id="PF00934"/>
    </source>
</evidence>
<evidence type="ECO:0000256" key="1">
    <source>
        <dbReference type="SAM" id="MobiDB-lite"/>
    </source>
</evidence>
<dbReference type="SUPFAM" id="SSF140459">
    <property type="entry name" value="PE/PPE dimer-like"/>
    <property type="match status" value="1"/>
</dbReference>
<dbReference type="Pfam" id="PF00934">
    <property type="entry name" value="PE"/>
    <property type="match status" value="1"/>
</dbReference>
<sequence>MIFFLSQARRPGIVDSQCGTGRYERGGGKFGGNWFRDERGQCGSSPPTTGLVAMAADQVSAAVTAAFATHAQDYQALSAKMAAFHDQFVRTLSNGAGAYLGAEIANAEQNLLNAVNGPALSLLGHPLLGTGADSAARAATAGSGTGATAASAESAGWSAGSGLSSATGAAVAGATATGATATDATATGAAVTGTTATGATATGTTATGATATGATATGTTATGATATGTTGGSAMLPLAGPTAPVTVPLVSTSTPFGPVALTLNGTVDLTTFQVAFDSGSIALPTPLALGIDALGPYYLATTALQNSAMAFGNAISSGNPLAAAGTLFFAPVNAVNSFLFGHETITQSMAAPAGLGYSDVAFSVPVGGLLSPLQPFTLTLTPTSGTPTSIALGGTQVGGLVPGLLGLFSGF</sequence>
<dbReference type="SUPFAM" id="SSF141571">
    <property type="entry name" value="Pentapeptide repeat-like"/>
    <property type="match status" value="1"/>
</dbReference>
<evidence type="ECO:0000313" key="3">
    <source>
        <dbReference type="EMBL" id="OOK66456.1"/>
    </source>
</evidence>
<evidence type="ECO:0000313" key="4">
    <source>
        <dbReference type="Proteomes" id="UP000189229"/>
    </source>
</evidence>
<dbReference type="Gene3D" id="1.10.287.850">
    <property type="entry name" value="HP0062-like domain"/>
    <property type="match status" value="1"/>
</dbReference>
<dbReference type="EMBL" id="MVBM01000009">
    <property type="protein sequence ID" value="OOK66456.1"/>
    <property type="molecule type" value="Genomic_DNA"/>
</dbReference>
<comment type="caution">
    <text evidence="3">The sequence shown here is derived from an EMBL/GenBank/DDBJ whole genome shotgun (WGS) entry which is preliminary data.</text>
</comment>
<organism evidence="3 4">
    <name type="scientific">Mycobacterium kansasii</name>
    <dbReference type="NCBI Taxonomy" id="1768"/>
    <lineage>
        <taxon>Bacteria</taxon>
        <taxon>Bacillati</taxon>
        <taxon>Actinomycetota</taxon>
        <taxon>Actinomycetes</taxon>
        <taxon>Mycobacteriales</taxon>
        <taxon>Mycobacteriaceae</taxon>
        <taxon>Mycobacterium</taxon>
    </lineage>
</organism>
<name>A0A1V3WJ34_MYCKA</name>
<reference evidence="3 4" key="1">
    <citation type="submission" date="2017-02" db="EMBL/GenBank/DDBJ databases">
        <title>Complete genome sequences of Mycobacterium kansasii strains isolated from rhesus macaques.</title>
        <authorList>
            <person name="Panda A."/>
            <person name="Nagaraj S."/>
            <person name="Zhao X."/>
            <person name="Tettelin H."/>
            <person name="Detolla L.J."/>
        </authorList>
    </citation>
    <scope>NUCLEOTIDE SEQUENCE [LARGE SCALE GENOMIC DNA]</scope>
    <source>
        <strain evidence="3 4">11-3813</strain>
    </source>
</reference>
<proteinExistence type="predicted"/>
<protein>
    <submittedName>
        <fullName evidence="3">PE family protein</fullName>
    </submittedName>
</protein>
<dbReference type="Proteomes" id="UP000189229">
    <property type="component" value="Unassembled WGS sequence"/>
</dbReference>
<dbReference type="InterPro" id="IPR038332">
    <property type="entry name" value="PPE_sf"/>
</dbReference>
<dbReference type="InterPro" id="IPR000084">
    <property type="entry name" value="PE-PGRS_N"/>
</dbReference>
<feature type="region of interest" description="Disordered" evidence="1">
    <location>
        <begin position="198"/>
        <end position="225"/>
    </location>
</feature>
<dbReference type="AlphaFoldDB" id="A0A1V3WJ34"/>
<gene>
    <name evidence="3" type="ORF">BZL30_8065</name>
</gene>
<accession>A0A1V3WJ34</accession>
<feature type="domain" description="PE" evidence="2">
    <location>
        <begin position="45"/>
        <end position="106"/>
    </location>
</feature>